<dbReference type="PROSITE" id="PS00666">
    <property type="entry name" value="DHDPS_2"/>
    <property type="match status" value="1"/>
</dbReference>
<keyword evidence="8 12" id="KW-0457">Lysine biosynthesis</keyword>
<comment type="subunit">
    <text evidence="12">Homotetramer; dimer of dimers.</text>
</comment>
<dbReference type="SMART" id="SM01130">
    <property type="entry name" value="DHDPS"/>
    <property type="match status" value="1"/>
</dbReference>
<reference evidence="16 17" key="1">
    <citation type="submission" date="2017-05" db="EMBL/GenBank/DDBJ databases">
        <title>Genome Analysis of Maritalea myrionectae HL2708#5.</title>
        <authorList>
            <consortium name="Cotde Inc.-PKNU"/>
            <person name="Jang D."/>
            <person name="Oh H.-M."/>
        </authorList>
    </citation>
    <scope>NUCLEOTIDE SEQUENCE [LARGE SCALE GENOMIC DNA]</scope>
    <source>
        <strain evidence="16 17">HL2708#5</strain>
    </source>
</reference>
<dbReference type="EC" id="4.3.3.7" evidence="4 12"/>
<comment type="catalytic activity">
    <reaction evidence="11 12">
        <text>L-aspartate 4-semialdehyde + pyruvate = (2S,4S)-4-hydroxy-2,3,4,5-tetrahydrodipicolinate + H2O + H(+)</text>
        <dbReference type="Rhea" id="RHEA:34171"/>
        <dbReference type="ChEBI" id="CHEBI:15361"/>
        <dbReference type="ChEBI" id="CHEBI:15377"/>
        <dbReference type="ChEBI" id="CHEBI:15378"/>
        <dbReference type="ChEBI" id="CHEBI:67139"/>
        <dbReference type="ChEBI" id="CHEBI:537519"/>
        <dbReference type="EC" id="4.3.3.7"/>
    </reaction>
</comment>
<evidence type="ECO:0000256" key="7">
    <source>
        <dbReference type="ARBA" id="ARBA00022915"/>
    </source>
</evidence>
<dbReference type="Proteomes" id="UP000258927">
    <property type="component" value="Chromosome"/>
</dbReference>
<evidence type="ECO:0000313" key="16">
    <source>
        <dbReference type="EMBL" id="AVX04822.1"/>
    </source>
</evidence>
<evidence type="ECO:0000256" key="8">
    <source>
        <dbReference type="ARBA" id="ARBA00023154"/>
    </source>
</evidence>
<dbReference type="GO" id="GO:0008840">
    <property type="term" value="F:4-hydroxy-tetrahydrodipicolinate synthase activity"/>
    <property type="evidence" value="ECO:0007669"/>
    <property type="project" value="UniProtKB-UniRule"/>
</dbReference>
<gene>
    <name evidence="12" type="primary">dapA</name>
    <name evidence="16" type="ORF">MXMO3_02309</name>
</gene>
<comment type="pathway">
    <text evidence="2 12">Amino-acid biosynthesis; L-lysine biosynthesis via DAP pathway; (S)-tetrahydrodipicolinate from L-aspartate: step 3/4.</text>
</comment>
<evidence type="ECO:0000256" key="6">
    <source>
        <dbReference type="ARBA" id="ARBA00022605"/>
    </source>
</evidence>
<feature type="active site" description="Proton donor/acceptor" evidence="12 14">
    <location>
        <position position="132"/>
    </location>
</feature>
<dbReference type="PANTHER" id="PTHR12128">
    <property type="entry name" value="DIHYDRODIPICOLINATE SYNTHASE"/>
    <property type="match status" value="1"/>
</dbReference>
<dbReference type="GO" id="GO:0009089">
    <property type="term" value="P:lysine biosynthetic process via diaminopimelate"/>
    <property type="evidence" value="ECO:0007669"/>
    <property type="project" value="UniProtKB-UniRule"/>
</dbReference>
<evidence type="ECO:0000256" key="4">
    <source>
        <dbReference type="ARBA" id="ARBA00012086"/>
    </source>
</evidence>
<evidence type="ECO:0000256" key="1">
    <source>
        <dbReference type="ARBA" id="ARBA00003294"/>
    </source>
</evidence>
<comment type="similarity">
    <text evidence="3 12 13">Belongs to the DapA family.</text>
</comment>
<evidence type="ECO:0000256" key="11">
    <source>
        <dbReference type="ARBA" id="ARBA00047836"/>
    </source>
</evidence>
<dbReference type="InterPro" id="IPR002220">
    <property type="entry name" value="DapA-like"/>
</dbReference>
<dbReference type="InterPro" id="IPR005263">
    <property type="entry name" value="DapA"/>
</dbReference>
<evidence type="ECO:0000256" key="10">
    <source>
        <dbReference type="ARBA" id="ARBA00023270"/>
    </source>
</evidence>
<dbReference type="GO" id="GO:0019877">
    <property type="term" value="P:diaminopimelate biosynthetic process"/>
    <property type="evidence" value="ECO:0007669"/>
    <property type="project" value="UniProtKB-UniRule"/>
</dbReference>
<dbReference type="HAMAP" id="MF_00418">
    <property type="entry name" value="DapA"/>
    <property type="match status" value="1"/>
</dbReference>
<feature type="binding site" evidence="12 15">
    <location>
        <position position="203"/>
    </location>
    <ligand>
        <name>pyruvate</name>
        <dbReference type="ChEBI" id="CHEBI:15361"/>
    </ligand>
</feature>
<evidence type="ECO:0000256" key="14">
    <source>
        <dbReference type="PIRSR" id="PIRSR001365-1"/>
    </source>
</evidence>
<feature type="site" description="Part of a proton relay during catalysis" evidence="12">
    <location>
        <position position="106"/>
    </location>
</feature>
<keyword evidence="7 12" id="KW-0220">Diaminopimelate biosynthesis</keyword>
<dbReference type="PIRSF" id="PIRSF001365">
    <property type="entry name" value="DHDPS"/>
    <property type="match status" value="1"/>
</dbReference>
<evidence type="ECO:0000256" key="9">
    <source>
        <dbReference type="ARBA" id="ARBA00023239"/>
    </source>
</evidence>
<evidence type="ECO:0000313" key="17">
    <source>
        <dbReference type="Proteomes" id="UP000258927"/>
    </source>
</evidence>
<comment type="subcellular location">
    <subcellularLocation>
        <location evidence="12">Cytoplasm</location>
    </subcellularLocation>
</comment>
<feature type="site" description="Part of a proton relay during catalysis" evidence="12">
    <location>
        <position position="43"/>
    </location>
</feature>
<dbReference type="PRINTS" id="PR00146">
    <property type="entry name" value="DHPICSNTHASE"/>
</dbReference>
<dbReference type="UniPathway" id="UPA00034">
    <property type="reaction ID" value="UER00017"/>
</dbReference>
<feature type="active site" description="Schiff-base intermediate with substrate" evidence="12 14">
    <location>
        <position position="161"/>
    </location>
</feature>
<dbReference type="NCBIfam" id="TIGR00674">
    <property type="entry name" value="dapA"/>
    <property type="match status" value="1"/>
</dbReference>
<keyword evidence="9 12" id="KW-0456">Lyase</keyword>
<evidence type="ECO:0000256" key="12">
    <source>
        <dbReference type="HAMAP-Rule" id="MF_00418"/>
    </source>
</evidence>
<proteinExistence type="inferred from homology"/>
<dbReference type="InterPro" id="IPR020624">
    <property type="entry name" value="Schiff_base-form_aldolases_CS"/>
</dbReference>
<dbReference type="GO" id="GO:0005829">
    <property type="term" value="C:cytosol"/>
    <property type="evidence" value="ECO:0007669"/>
    <property type="project" value="TreeGrafter"/>
</dbReference>
<dbReference type="Pfam" id="PF00701">
    <property type="entry name" value="DHDPS"/>
    <property type="match status" value="1"/>
</dbReference>
<accession>A0A2R4MFM5</accession>
<dbReference type="SUPFAM" id="SSF51569">
    <property type="entry name" value="Aldolase"/>
    <property type="match status" value="1"/>
</dbReference>
<dbReference type="RefSeq" id="WP_027835492.1">
    <property type="nucleotide sequence ID" value="NZ_CP021330.1"/>
</dbReference>
<keyword evidence="5 12" id="KW-0963">Cytoplasm</keyword>
<evidence type="ECO:0000256" key="2">
    <source>
        <dbReference type="ARBA" id="ARBA00005120"/>
    </source>
</evidence>
<evidence type="ECO:0000256" key="5">
    <source>
        <dbReference type="ARBA" id="ARBA00022490"/>
    </source>
</evidence>
<dbReference type="PROSITE" id="PS00665">
    <property type="entry name" value="DHDPS_1"/>
    <property type="match status" value="1"/>
</dbReference>
<organism evidence="16 17">
    <name type="scientific">Maritalea myrionectae</name>
    <dbReference type="NCBI Taxonomy" id="454601"/>
    <lineage>
        <taxon>Bacteria</taxon>
        <taxon>Pseudomonadati</taxon>
        <taxon>Pseudomonadota</taxon>
        <taxon>Alphaproteobacteria</taxon>
        <taxon>Hyphomicrobiales</taxon>
        <taxon>Devosiaceae</taxon>
        <taxon>Maritalea</taxon>
    </lineage>
</organism>
<comment type="function">
    <text evidence="1 12">Catalyzes the condensation of (S)-aspartate-beta-semialdehyde [(S)-ASA] and pyruvate to 4-hydroxy-tetrahydrodipicolinate (HTPA).</text>
</comment>
<dbReference type="KEGG" id="mmyr:MXMO3_02309"/>
<dbReference type="EMBL" id="CP021330">
    <property type="protein sequence ID" value="AVX04822.1"/>
    <property type="molecule type" value="Genomic_DNA"/>
</dbReference>
<evidence type="ECO:0000256" key="15">
    <source>
        <dbReference type="PIRSR" id="PIRSR001365-2"/>
    </source>
</evidence>
<feature type="binding site" evidence="12 15">
    <location>
        <position position="44"/>
    </location>
    <ligand>
        <name>pyruvate</name>
        <dbReference type="ChEBI" id="CHEBI:15361"/>
    </ligand>
</feature>
<dbReference type="PANTHER" id="PTHR12128:SF66">
    <property type="entry name" value="4-HYDROXY-2-OXOGLUTARATE ALDOLASE, MITOCHONDRIAL"/>
    <property type="match status" value="1"/>
</dbReference>
<keyword evidence="17" id="KW-1185">Reference proteome</keyword>
<evidence type="ECO:0000256" key="3">
    <source>
        <dbReference type="ARBA" id="ARBA00007592"/>
    </source>
</evidence>
<dbReference type="AlphaFoldDB" id="A0A2R4MFM5"/>
<dbReference type="CDD" id="cd00950">
    <property type="entry name" value="DHDPS"/>
    <property type="match status" value="1"/>
</dbReference>
<dbReference type="InterPro" id="IPR013785">
    <property type="entry name" value="Aldolase_TIM"/>
</dbReference>
<protein>
    <recommendedName>
        <fullName evidence="4 12">4-hydroxy-tetrahydrodipicolinate synthase</fullName>
        <shortName evidence="12">HTPA synthase</shortName>
        <ecNumber evidence="4 12">4.3.3.7</ecNumber>
    </recommendedName>
</protein>
<comment type="caution">
    <text evidence="12">Was originally thought to be a dihydrodipicolinate synthase (DHDPS), catalyzing the condensation of (S)-aspartate-beta-semialdehyde [(S)-ASA] and pyruvate to dihydrodipicolinate (DHDP). However, it was shown in E.coli that the product of the enzymatic reaction is not dihydrodipicolinate but in fact (4S)-4-hydroxy-2,3,4,5-tetrahydro-(2S)-dipicolinic acid (HTPA), and that the consecutive dehydration reaction leading to DHDP is not spontaneous but catalyzed by DapB.</text>
</comment>
<keyword evidence="10 12" id="KW-0704">Schiff base</keyword>
<name>A0A2R4MFM5_9HYPH</name>
<sequence length="292" mass="31316">MFRASITALITPFNNGEVDEAAFRSFIEWQINEGTSGLVPVGTTGESPTVSHEEHKRIIKICVEAANKRVPVIAGAGSNSTREAIGFAEFAEDAGADAILSVSPYYNKPNQEGLFAHFSAIAKSTELPIILYNIPGRSIVDINVDTMKRLVDECPNIVGVKDATADMARVSQQRHVLGKEFIQLSGEDISALGFNAHGGVGCISVTSNIAPRLCAELQQATLDGNYEAAMAVQDRLAPLHRALFLDPNPVPVKYAAERLGLCKADTRMPLVPISPQTKLAVDEALIHAGLIN</sequence>
<dbReference type="Gene3D" id="3.20.20.70">
    <property type="entry name" value="Aldolase class I"/>
    <property type="match status" value="1"/>
</dbReference>
<dbReference type="InterPro" id="IPR020625">
    <property type="entry name" value="Schiff_base-form_aldolases_AS"/>
</dbReference>
<evidence type="ECO:0000256" key="13">
    <source>
        <dbReference type="PIRNR" id="PIRNR001365"/>
    </source>
</evidence>
<keyword evidence="6 12" id="KW-0028">Amino-acid biosynthesis</keyword>
<dbReference type="STRING" id="1122213.GCA_000423365_02628"/>